<dbReference type="Proteomes" id="UP000244810">
    <property type="component" value="Unassembled WGS sequence"/>
</dbReference>
<feature type="transmembrane region" description="Helical" evidence="1">
    <location>
        <begin position="296"/>
        <end position="313"/>
    </location>
</feature>
<feature type="transmembrane region" description="Helical" evidence="1">
    <location>
        <begin position="75"/>
        <end position="96"/>
    </location>
</feature>
<feature type="transmembrane region" description="Helical" evidence="1">
    <location>
        <begin position="144"/>
        <end position="162"/>
    </location>
</feature>
<dbReference type="OrthoDB" id="9816314at2"/>
<keyword evidence="1" id="KW-1133">Transmembrane helix</keyword>
<feature type="transmembrane region" description="Helical" evidence="1">
    <location>
        <begin position="243"/>
        <end position="264"/>
    </location>
</feature>
<keyword evidence="1" id="KW-0812">Transmembrane</keyword>
<evidence type="ECO:0000256" key="1">
    <source>
        <dbReference type="SAM" id="Phobius"/>
    </source>
</evidence>
<dbReference type="GO" id="GO:0016020">
    <property type="term" value="C:membrane"/>
    <property type="evidence" value="ECO:0007669"/>
    <property type="project" value="UniProtKB-SubCell"/>
</dbReference>
<feature type="transmembrane region" description="Helical" evidence="1">
    <location>
        <begin position="46"/>
        <end position="63"/>
    </location>
</feature>
<evidence type="ECO:0000313" key="3">
    <source>
        <dbReference type="EMBL" id="PVE49249.1"/>
    </source>
</evidence>
<name>A0A2T7UXG6_9RHOB</name>
<dbReference type="Pfam" id="PF14378">
    <property type="entry name" value="PAP2_3"/>
    <property type="match status" value="1"/>
</dbReference>
<feature type="transmembrane region" description="Helical" evidence="1">
    <location>
        <begin position="174"/>
        <end position="199"/>
    </location>
</feature>
<sequence>MPVFPAAAFFRFALTYAAVALGLAVSFRDNVLEDFLAAMGGDIDMPLYGLWAMVALVSLWALRTERRRGAAPGMAMRRLGLVFGAVLALHVGFTLVKTTMPQIVPYYADPSLTALDAWLHGDTDPWRVLEQLLGDRLLVRLTPLYQGPWLILAVLFPVILLAGDEEPRRVRRFLVLYTVAWIGMGNVVALMGMSVGPVFHDRFYDSTRFAALTRNLQDAGLDGTVMGALQQHLWSMYAAGREGFGTGLSAFPSVHVAVATVVALYCAERSLLLAIPAGIFAGTILILSVWSGYHYAIDGYVSILLIAGLWAGLRRLARFRPPEAAPTRGWHPAADPAE</sequence>
<dbReference type="RefSeq" id="WP_107749753.1">
    <property type="nucleotide sequence ID" value="NZ_QBKF01000001.1"/>
</dbReference>
<organism evidence="3 4">
    <name type="scientific">Pararhodobacter aggregans</name>
    <dbReference type="NCBI Taxonomy" id="404875"/>
    <lineage>
        <taxon>Bacteria</taxon>
        <taxon>Pseudomonadati</taxon>
        <taxon>Pseudomonadota</taxon>
        <taxon>Alphaproteobacteria</taxon>
        <taxon>Rhodobacterales</taxon>
        <taxon>Paracoccaceae</taxon>
        <taxon>Pararhodobacter</taxon>
    </lineage>
</organism>
<proteinExistence type="predicted"/>
<protein>
    <recommendedName>
        <fullName evidence="2">Inositolphosphotransferase Aur1/Ipt1 domain-containing protein</fullName>
    </recommendedName>
</protein>
<evidence type="ECO:0000259" key="2">
    <source>
        <dbReference type="Pfam" id="PF14378"/>
    </source>
</evidence>
<accession>A0A2T7UXG6</accession>
<gene>
    <name evidence="3" type="ORF">DDE23_02240</name>
</gene>
<reference evidence="3 4" key="1">
    <citation type="journal article" date="2011" name="Syst. Appl. Microbiol.">
        <title>Defluviimonas denitrificans gen. nov., sp. nov., and Pararhodobacter aggregans gen. nov., sp. nov., non-phototrophic Rhodobacteraceae from the biofilter of a marine aquaculture.</title>
        <authorList>
            <person name="Foesel B.U."/>
            <person name="Drake H.L."/>
            <person name="Schramm A."/>
        </authorList>
    </citation>
    <scope>NUCLEOTIDE SEQUENCE [LARGE SCALE GENOMIC DNA]</scope>
    <source>
        <strain evidence="3 4">D1-19</strain>
    </source>
</reference>
<feature type="domain" description="Inositolphosphotransferase Aur1/Ipt1" evidence="2">
    <location>
        <begin position="112"/>
        <end position="308"/>
    </location>
</feature>
<dbReference type="EMBL" id="QDDR01000001">
    <property type="protein sequence ID" value="PVE49249.1"/>
    <property type="molecule type" value="Genomic_DNA"/>
</dbReference>
<evidence type="ECO:0000313" key="4">
    <source>
        <dbReference type="Proteomes" id="UP000244810"/>
    </source>
</evidence>
<dbReference type="AlphaFoldDB" id="A0A2T7UXG6"/>
<keyword evidence="4" id="KW-1185">Reference proteome</keyword>
<keyword evidence="1" id="KW-0472">Membrane</keyword>
<comment type="caution">
    <text evidence="3">The sequence shown here is derived from an EMBL/GenBank/DDBJ whole genome shotgun (WGS) entry which is preliminary data.</text>
</comment>
<dbReference type="InterPro" id="IPR026841">
    <property type="entry name" value="Aur1/Ipt1"/>
</dbReference>
<feature type="transmembrane region" description="Helical" evidence="1">
    <location>
        <begin position="271"/>
        <end position="290"/>
    </location>
</feature>